<feature type="chain" id="PRO_5032461274" description="Inhibitor I9 domain-containing protein" evidence="3">
    <location>
        <begin position="30"/>
        <end position="170"/>
    </location>
</feature>
<dbReference type="InterPro" id="IPR037045">
    <property type="entry name" value="S8pro/Inhibitor_I9_sf"/>
</dbReference>
<evidence type="ECO:0000256" key="1">
    <source>
        <dbReference type="ARBA" id="ARBA00011073"/>
    </source>
</evidence>
<gene>
    <name evidence="5" type="ORF">IFM89_023691</name>
</gene>
<feature type="domain" description="Inhibitor I9" evidence="4">
    <location>
        <begin position="38"/>
        <end position="111"/>
    </location>
</feature>
<evidence type="ECO:0000259" key="4">
    <source>
        <dbReference type="Pfam" id="PF05922"/>
    </source>
</evidence>
<evidence type="ECO:0000256" key="3">
    <source>
        <dbReference type="SAM" id="SignalP"/>
    </source>
</evidence>
<keyword evidence="6" id="KW-1185">Reference proteome</keyword>
<proteinExistence type="inferred from homology"/>
<evidence type="ECO:0000256" key="2">
    <source>
        <dbReference type="ARBA" id="ARBA00022729"/>
    </source>
</evidence>
<dbReference type="PANTHER" id="PTHR10795">
    <property type="entry name" value="PROPROTEIN CONVERTASE SUBTILISIN/KEXIN"/>
    <property type="match status" value="1"/>
</dbReference>
<reference evidence="5 6" key="1">
    <citation type="submission" date="2020-10" db="EMBL/GenBank/DDBJ databases">
        <title>The Coptis chinensis genome and diversification of protoberbering-type alkaloids.</title>
        <authorList>
            <person name="Wang B."/>
            <person name="Shu S."/>
            <person name="Song C."/>
            <person name="Liu Y."/>
        </authorList>
    </citation>
    <scope>NUCLEOTIDE SEQUENCE [LARGE SCALE GENOMIC DNA]</scope>
    <source>
        <strain evidence="5">HL-2020</strain>
        <tissue evidence="5">Leaf</tissue>
    </source>
</reference>
<feature type="signal peptide" evidence="3">
    <location>
        <begin position="1"/>
        <end position="29"/>
    </location>
</feature>
<dbReference type="SUPFAM" id="SSF52743">
    <property type="entry name" value="Subtilisin-like"/>
    <property type="match status" value="1"/>
</dbReference>
<dbReference type="Pfam" id="PF05922">
    <property type="entry name" value="Inhibitor_I9"/>
    <property type="match status" value="1"/>
</dbReference>
<name>A0A835GXP7_9MAGN</name>
<dbReference type="OrthoDB" id="2014869at2759"/>
<dbReference type="EMBL" id="JADFTS010000009">
    <property type="protein sequence ID" value="KAF9589415.1"/>
    <property type="molecule type" value="Genomic_DNA"/>
</dbReference>
<sequence>MKTLTMKGFSHLFSSYLWLLLSLVASNKALPTSEEAQTYIVHMDHSYKPASFSTHESWHQSTLASLSSSHATYNEDTLIILLYSYIYAMHGFSARLTPSQLSELEKLPAHIATYREAYGKLFTTRTPKFLGLKHGSGLWPAASYGKDVIVGILDTGIWPGQKAIVSTTEE</sequence>
<comment type="caution">
    <text evidence="5">The sequence shown here is derived from an EMBL/GenBank/DDBJ whole genome shotgun (WGS) entry which is preliminary data.</text>
</comment>
<dbReference type="GO" id="GO:0004252">
    <property type="term" value="F:serine-type endopeptidase activity"/>
    <property type="evidence" value="ECO:0007669"/>
    <property type="project" value="InterPro"/>
</dbReference>
<dbReference type="InterPro" id="IPR010259">
    <property type="entry name" value="S8pro/Inhibitor_I9"/>
</dbReference>
<organism evidence="5 6">
    <name type="scientific">Coptis chinensis</name>
    <dbReference type="NCBI Taxonomy" id="261450"/>
    <lineage>
        <taxon>Eukaryota</taxon>
        <taxon>Viridiplantae</taxon>
        <taxon>Streptophyta</taxon>
        <taxon>Embryophyta</taxon>
        <taxon>Tracheophyta</taxon>
        <taxon>Spermatophyta</taxon>
        <taxon>Magnoliopsida</taxon>
        <taxon>Ranunculales</taxon>
        <taxon>Ranunculaceae</taxon>
        <taxon>Coptidoideae</taxon>
        <taxon>Coptis</taxon>
    </lineage>
</organism>
<evidence type="ECO:0000313" key="5">
    <source>
        <dbReference type="EMBL" id="KAF9589415.1"/>
    </source>
</evidence>
<dbReference type="AlphaFoldDB" id="A0A835GXP7"/>
<protein>
    <recommendedName>
        <fullName evidence="4">Inhibitor I9 domain-containing protein</fullName>
    </recommendedName>
</protein>
<evidence type="ECO:0000313" key="6">
    <source>
        <dbReference type="Proteomes" id="UP000631114"/>
    </source>
</evidence>
<keyword evidence="2 3" id="KW-0732">Signal</keyword>
<dbReference type="Proteomes" id="UP000631114">
    <property type="component" value="Unassembled WGS sequence"/>
</dbReference>
<dbReference type="FunFam" id="3.30.70.80:FF:000003">
    <property type="entry name" value="Subtilisin-like protease SBT1.9"/>
    <property type="match status" value="1"/>
</dbReference>
<dbReference type="GO" id="GO:0006508">
    <property type="term" value="P:proteolysis"/>
    <property type="evidence" value="ECO:0007669"/>
    <property type="project" value="InterPro"/>
</dbReference>
<dbReference type="InterPro" id="IPR036852">
    <property type="entry name" value="Peptidase_S8/S53_dom_sf"/>
</dbReference>
<comment type="similarity">
    <text evidence="1">Belongs to the peptidase S8 family.</text>
</comment>
<accession>A0A835GXP7</accession>
<dbReference type="Gene3D" id="3.30.70.80">
    <property type="entry name" value="Peptidase S8 propeptide/proteinase inhibitor I9"/>
    <property type="match status" value="1"/>
</dbReference>
<dbReference type="Gene3D" id="3.40.50.200">
    <property type="entry name" value="Peptidase S8/S53 domain"/>
    <property type="match status" value="1"/>
</dbReference>
<dbReference type="InterPro" id="IPR045051">
    <property type="entry name" value="SBT"/>
</dbReference>